<dbReference type="PATRIC" id="fig|1331060.3.peg.2183"/>
<dbReference type="OrthoDB" id="7863664at2"/>
<dbReference type="AlphaFoldDB" id="T0HFF2"/>
<dbReference type="InterPro" id="IPR046120">
    <property type="entry name" value="DUF6117"/>
</dbReference>
<comment type="caution">
    <text evidence="1">The sequence shown here is derived from an EMBL/GenBank/DDBJ whole genome shotgun (WGS) entry which is preliminary data.</text>
</comment>
<name>T0HFF2_9SPHN</name>
<dbReference type="RefSeq" id="WP_021225989.1">
    <property type="nucleotide sequence ID" value="NZ_ATDP01000088.1"/>
</dbReference>
<sequence>MAIPDHIRANFETLLRAARNGDLALMECTDASNGIPRYVLAAVQRDDGGEYLFTPFGHLAEGNPYEAYHPPE</sequence>
<protein>
    <submittedName>
        <fullName evidence="1">Uncharacterized protein</fullName>
    </submittedName>
</protein>
<evidence type="ECO:0000313" key="2">
    <source>
        <dbReference type="Proteomes" id="UP000015531"/>
    </source>
</evidence>
<gene>
    <name evidence="1" type="ORF">RLDS_11505</name>
</gene>
<evidence type="ECO:0000313" key="1">
    <source>
        <dbReference type="EMBL" id="EQB15111.1"/>
    </source>
</evidence>
<proteinExistence type="predicted"/>
<reference evidence="1 2" key="1">
    <citation type="journal article" date="2013" name="Genome Announc.">
        <title>Draft Genome Sequence of Sphingobium lactosutens Strain DS20T, Isolated from a Hexachlorocyclohexane Dumpsite.</title>
        <authorList>
            <person name="Kumar R."/>
            <person name="Dwivedi V."/>
            <person name="Negi V."/>
            <person name="Khurana J.P."/>
            <person name="Lal R."/>
        </authorList>
    </citation>
    <scope>NUCLEOTIDE SEQUENCE [LARGE SCALE GENOMIC DNA]</scope>
    <source>
        <strain evidence="1 2">DS20</strain>
    </source>
</reference>
<dbReference type="EMBL" id="ATDP01000088">
    <property type="protein sequence ID" value="EQB15111.1"/>
    <property type="molecule type" value="Genomic_DNA"/>
</dbReference>
<keyword evidence="2" id="KW-1185">Reference proteome</keyword>
<dbReference type="Proteomes" id="UP000015531">
    <property type="component" value="Unassembled WGS sequence"/>
</dbReference>
<dbReference type="Pfam" id="PF19612">
    <property type="entry name" value="DUF6117"/>
    <property type="match status" value="1"/>
</dbReference>
<accession>T0HFF2</accession>
<organism evidence="1 2">
    <name type="scientific">Sphingobium lactosutens DS20</name>
    <dbReference type="NCBI Taxonomy" id="1331060"/>
    <lineage>
        <taxon>Bacteria</taxon>
        <taxon>Pseudomonadati</taxon>
        <taxon>Pseudomonadota</taxon>
        <taxon>Alphaproteobacteria</taxon>
        <taxon>Sphingomonadales</taxon>
        <taxon>Sphingomonadaceae</taxon>
        <taxon>Sphingobium</taxon>
    </lineage>
</organism>